<name>A0A5B7DI52_PORTR</name>
<dbReference type="Proteomes" id="UP000324222">
    <property type="component" value="Unassembled WGS sequence"/>
</dbReference>
<comment type="caution">
    <text evidence="1">The sequence shown here is derived from an EMBL/GenBank/DDBJ whole genome shotgun (WGS) entry which is preliminary data.</text>
</comment>
<dbReference type="AlphaFoldDB" id="A0A5B7DI52"/>
<reference evidence="1 2" key="1">
    <citation type="submission" date="2019-05" db="EMBL/GenBank/DDBJ databases">
        <title>Another draft genome of Portunus trituberculatus and its Hox gene families provides insights of decapod evolution.</title>
        <authorList>
            <person name="Jeong J.-H."/>
            <person name="Song I."/>
            <person name="Kim S."/>
            <person name="Choi T."/>
            <person name="Kim D."/>
            <person name="Ryu S."/>
            <person name="Kim W."/>
        </authorList>
    </citation>
    <scope>NUCLEOTIDE SEQUENCE [LARGE SCALE GENOMIC DNA]</scope>
    <source>
        <tissue evidence="1">Muscle</tissue>
    </source>
</reference>
<evidence type="ECO:0000313" key="1">
    <source>
        <dbReference type="EMBL" id="MPC20795.1"/>
    </source>
</evidence>
<accession>A0A5B7DI52</accession>
<gene>
    <name evidence="1" type="ORF">E2C01_013754</name>
</gene>
<proteinExistence type="predicted"/>
<keyword evidence="2" id="KW-1185">Reference proteome</keyword>
<organism evidence="1 2">
    <name type="scientific">Portunus trituberculatus</name>
    <name type="common">Swimming crab</name>
    <name type="synonym">Neptunus trituberculatus</name>
    <dbReference type="NCBI Taxonomy" id="210409"/>
    <lineage>
        <taxon>Eukaryota</taxon>
        <taxon>Metazoa</taxon>
        <taxon>Ecdysozoa</taxon>
        <taxon>Arthropoda</taxon>
        <taxon>Crustacea</taxon>
        <taxon>Multicrustacea</taxon>
        <taxon>Malacostraca</taxon>
        <taxon>Eumalacostraca</taxon>
        <taxon>Eucarida</taxon>
        <taxon>Decapoda</taxon>
        <taxon>Pleocyemata</taxon>
        <taxon>Brachyura</taxon>
        <taxon>Eubrachyura</taxon>
        <taxon>Portunoidea</taxon>
        <taxon>Portunidae</taxon>
        <taxon>Portuninae</taxon>
        <taxon>Portunus</taxon>
    </lineage>
</organism>
<evidence type="ECO:0000313" key="2">
    <source>
        <dbReference type="Proteomes" id="UP000324222"/>
    </source>
</evidence>
<protein>
    <submittedName>
        <fullName evidence="1">Uncharacterized protein</fullName>
    </submittedName>
</protein>
<dbReference type="EMBL" id="VSRR010000911">
    <property type="protein sequence ID" value="MPC20795.1"/>
    <property type="molecule type" value="Genomic_DNA"/>
</dbReference>
<sequence length="75" mass="8198">MVISLCWVWGKNIWCGEESGSTTTTTTIVSGHTTQRKMDDVASSPASSVLPQYSNLVTDRLIILVFSFTAFNTVP</sequence>